<proteinExistence type="predicted"/>
<sequence>MSADDEKWAEWRQQWVSSRYVPRNAIPETLLYPRAIVQPEPDRVTGSGFMQTICDMTDEGEIAQVFGASIEECQRRTEAMLYGLNLLDYSQN</sequence>
<name>A0A0F8Y8C8_9ZZZZ</name>
<dbReference type="EMBL" id="LAZR01054838">
    <property type="protein sequence ID" value="KKK77687.1"/>
    <property type="molecule type" value="Genomic_DNA"/>
</dbReference>
<gene>
    <name evidence="1" type="ORF">LCGC14_2851080</name>
</gene>
<accession>A0A0F8Y8C8</accession>
<organism evidence="1">
    <name type="scientific">marine sediment metagenome</name>
    <dbReference type="NCBI Taxonomy" id="412755"/>
    <lineage>
        <taxon>unclassified sequences</taxon>
        <taxon>metagenomes</taxon>
        <taxon>ecological metagenomes</taxon>
    </lineage>
</organism>
<comment type="caution">
    <text evidence="1">The sequence shown here is derived from an EMBL/GenBank/DDBJ whole genome shotgun (WGS) entry which is preliminary data.</text>
</comment>
<reference evidence="1" key="1">
    <citation type="journal article" date="2015" name="Nature">
        <title>Complex archaea that bridge the gap between prokaryotes and eukaryotes.</title>
        <authorList>
            <person name="Spang A."/>
            <person name="Saw J.H."/>
            <person name="Jorgensen S.L."/>
            <person name="Zaremba-Niedzwiedzka K."/>
            <person name="Martijn J."/>
            <person name="Lind A.E."/>
            <person name="van Eijk R."/>
            <person name="Schleper C."/>
            <person name="Guy L."/>
            <person name="Ettema T.J."/>
        </authorList>
    </citation>
    <scope>NUCLEOTIDE SEQUENCE</scope>
</reference>
<protein>
    <submittedName>
        <fullName evidence="1">Uncharacterized protein</fullName>
    </submittedName>
</protein>
<evidence type="ECO:0000313" key="1">
    <source>
        <dbReference type="EMBL" id="KKK77687.1"/>
    </source>
</evidence>
<dbReference type="AlphaFoldDB" id="A0A0F8Y8C8"/>